<dbReference type="GO" id="GO:0009055">
    <property type="term" value="F:electron transfer activity"/>
    <property type="evidence" value="ECO:0007669"/>
    <property type="project" value="InterPro"/>
</dbReference>
<proteinExistence type="predicted"/>
<dbReference type="Proteomes" id="UP000326287">
    <property type="component" value="Chromosome"/>
</dbReference>
<feature type="signal peptide" evidence="4">
    <location>
        <begin position="1"/>
        <end position="23"/>
    </location>
</feature>
<dbReference type="GO" id="GO:0020037">
    <property type="term" value="F:heme binding"/>
    <property type="evidence" value="ECO:0007669"/>
    <property type="project" value="InterPro"/>
</dbReference>
<keyword evidence="1 3" id="KW-0479">Metal-binding</keyword>
<feature type="chain" id="PRO_5024905251" evidence="4">
    <location>
        <begin position="24"/>
        <end position="753"/>
    </location>
</feature>
<keyword evidence="2 3" id="KW-0408">Iron</keyword>
<feature type="domain" description="Cytochrome c" evidence="5">
    <location>
        <begin position="25"/>
        <end position="184"/>
    </location>
</feature>
<reference evidence="6 7" key="1">
    <citation type="submission" date="2019-02" db="EMBL/GenBank/DDBJ databases">
        <authorList>
            <person name="Li S.-H."/>
        </authorList>
    </citation>
    <scope>NUCLEOTIDE SEQUENCE [LARGE SCALE GENOMIC DNA]</scope>
    <source>
        <strain evidence="6 7">IMCC14385</strain>
    </source>
</reference>
<keyword evidence="3" id="KW-0349">Heme</keyword>
<evidence type="ECO:0000256" key="3">
    <source>
        <dbReference type="PROSITE-ProRule" id="PRU00433"/>
    </source>
</evidence>
<evidence type="ECO:0000313" key="7">
    <source>
        <dbReference type="Proteomes" id="UP000326287"/>
    </source>
</evidence>
<gene>
    <name evidence="6" type="ORF">EY643_15035</name>
</gene>
<evidence type="ECO:0000259" key="5">
    <source>
        <dbReference type="PROSITE" id="PS51007"/>
    </source>
</evidence>
<dbReference type="GO" id="GO:0016853">
    <property type="term" value="F:isomerase activity"/>
    <property type="evidence" value="ECO:0007669"/>
    <property type="project" value="UniProtKB-KW"/>
</dbReference>
<accession>A0A5P9NPM9</accession>
<keyword evidence="6" id="KW-0413">Isomerase</keyword>
<keyword evidence="7" id="KW-1185">Reference proteome</keyword>
<dbReference type="InterPro" id="IPR009056">
    <property type="entry name" value="Cyt_c-like_dom"/>
</dbReference>
<dbReference type="PROSITE" id="PS51007">
    <property type="entry name" value="CYTC"/>
    <property type="match status" value="1"/>
</dbReference>
<evidence type="ECO:0000256" key="2">
    <source>
        <dbReference type="ARBA" id="ARBA00023004"/>
    </source>
</evidence>
<keyword evidence="4" id="KW-0732">Signal</keyword>
<dbReference type="KEGG" id="halc:EY643_15035"/>
<dbReference type="EMBL" id="CP036422">
    <property type="protein sequence ID" value="QFU76858.1"/>
    <property type="molecule type" value="Genomic_DNA"/>
</dbReference>
<evidence type="ECO:0000313" key="6">
    <source>
        <dbReference type="EMBL" id="QFU76858.1"/>
    </source>
</evidence>
<organism evidence="6 7">
    <name type="scientific">Halioglobus maricola</name>
    <dbReference type="NCBI Taxonomy" id="2601894"/>
    <lineage>
        <taxon>Bacteria</taxon>
        <taxon>Pseudomonadati</taxon>
        <taxon>Pseudomonadota</taxon>
        <taxon>Gammaproteobacteria</taxon>
        <taxon>Cellvibrionales</taxon>
        <taxon>Halieaceae</taxon>
        <taxon>Halioglobus</taxon>
    </lineage>
</organism>
<evidence type="ECO:0000256" key="1">
    <source>
        <dbReference type="ARBA" id="ARBA00022723"/>
    </source>
</evidence>
<dbReference type="GO" id="GO:0046872">
    <property type="term" value="F:metal ion binding"/>
    <property type="evidence" value="ECO:0007669"/>
    <property type="project" value="UniProtKB-KW"/>
</dbReference>
<name>A0A5P9NPM9_9GAMM</name>
<protein>
    <submittedName>
        <fullName evidence="6">Peptidylprolyl isomerase</fullName>
    </submittedName>
</protein>
<dbReference type="InterPro" id="IPR010706">
    <property type="entry name" value="Fatty_acid_cis-trans_isomerase"/>
</dbReference>
<dbReference type="AlphaFoldDB" id="A0A5P9NPM9"/>
<sequence length="753" mass="86484">MPQLTTYFATLLLASVFSTTAKAASDPAAAERVLEQRCIVCHGCYDAPCQLKLEANEGLVRGGTLAPIYDGTRLRAADLTRLFDDAQSEQEWRAKGFHPVIDREAPEQGVMYRLLELKQENPLPTNEDLTRDFDFSLYRDQTCPTQEEFDSYAREHPLWGMPYGLPGLNQDEHNTLISWLEEGAPAASMDALSAQQQATLQHWETFLNTDDKRSQLVARYLYEHLFLASLYLEVEEQPAWFRLIRSRTGPGQPIDVIATRRPYDDPGAGHFYYRLQRMPTAPLAKTHMPYRLDQARLEEYRELFLGDPWQLDTLPGFDAATTSNPFKRFEAIPVAARYRFLLGEAQFTIMNFIKGPVCRGQIALNVIDDHFWVMFANPDKLDPVEDANFLAREMDNLYLPEPRTGTLLDLLSWRKYAKANRSYHEARAQYIEKELNRDERKLDLDAIWDGDGNNANAALTIFRHFDTASVVKGFVGETPKTAWVISYPLLEKIHYLLAAGFDVYGAVAHQLESRLYMDFLRMEGEFNFLMYLPADERPKLWNYWYRDAPHGARKYFDDSSELSARPSDIEFQTSDPKNELLQTLRGRIHGATAKRYDYHSQASSVTTEALRKLELATGAHNSFLPQVSFLNVISEQRDEAYTLIANSGYSNIAQLFKEQKRRIPAEDSLTVVSGFIGAYPNYFFQVNEKQIPLFAAEVQAMESLGDLAELKARYGVRRDVPWFWHLSDKLHRISREQDGIEFGLFDYNRYAAQ</sequence>
<dbReference type="Pfam" id="PF06934">
    <property type="entry name" value="CTI"/>
    <property type="match status" value="1"/>
</dbReference>
<evidence type="ECO:0000256" key="4">
    <source>
        <dbReference type="SAM" id="SignalP"/>
    </source>
</evidence>
<dbReference type="RefSeq" id="WP_153240000.1">
    <property type="nucleotide sequence ID" value="NZ_CP036422.1"/>
</dbReference>
<dbReference type="OrthoDB" id="9809746at2"/>